<dbReference type="PANTHER" id="PTHR38795">
    <property type="entry name" value="DUF6604 DOMAIN-CONTAINING PROTEIN"/>
    <property type="match status" value="1"/>
</dbReference>
<gene>
    <name evidence="3" type="ORF">PG993_008401</name>
</gene>
<keyword evidence="4" id="KW-1185">Reference proteome</keyword>
<proteinExistence type="predicted"/>
<dbReference type="PIRSF" id="PIRSF028035">
    <property type="entry name" value="UCP028035"/>
    <property type="match status" value="1"/>
</dbReference>
<evidence type="ECO:0000259" key="2">
    <source>
        <dbReference type="Pfam" id="PF20253"/>
    </source>
</evidence>
<feature type="compositionally biased region" description="Basic residues" evidence="1">
    <location>
        <begin position="183"/>
        <end position="217"/>
    </location>
</feature>
<feature type="compositionally biased region" description="Basic and acidic residues" evidence="1">
    <location>
        <begin position="167"/>
        <end position="182"/>
    </location>
</feature>
<reference evidence="3 4" key="1">
    <citation type="submission" date="2023-01" db="EMBL/GenBank/DDBJ databases">
        <title>Analysis of 21 Apiospora genomes using comparative genomics revels a genus with tremendous synthesis potential of carbohydrate active enzymes and secondary metabolites.</title>
        <authorList>
            <person name="Sorensen T."/>
        </authorList>
    </citation>
    <scope>NUCLEOTIDE SEQUENCE [LARGE SCALE GENOMIC DNA]</scope>
    <source>
        <strain evidence="3 4">CBS 33761</strain>
    </source>
</reference>
<accession>A0ABR1T086</accession>
<evidence type="ECO:0000313" key="3">
    <source>
        <dbReference type="EMBL" id="KAK8039990.1"/>
    </source>
</evidence>
<comment type="caution">
    <text evidence="3">The sequence shown here is derived from an EMBL/GenBank/DDBJ whole genome shotgun (WGS) entry which is preliminary data.</text>
</comment>
<dbReference type="InterPro" id="IPR016864">
    <property type="entry name" value="UCP028035"/>
</dbReference>
<protein>
    <recommendedName>
        <fullName evidence="2">DUF6604 domain-containing protein</fullName>
    </recommendedName>
</protein>
<dbReference type="Proteomes" id="UP001444661">
    <property type="component" value="Unassembled WGS sequence"/>
</dbReference>
<evidence type="ECO:0000313" key="4">
    <source>
        <dbReference type="Proteomes" id="UP001444661"/>
    </source>
</evidence>
<organism evidence="3 4">
    <name type="scientific">Apiospora rasikravindrae</name>
    <dbReference type="NCBI Taxonomy" id="990691"/>
    <lineage>
        <taxon>Eukaryota</taxon>
        <taxon>Fungi</taxon>
        <taxon>Dikarya</taxon>
        <taxon>Ascomycota</taxon>
        <taxon>Pezizomycotina</taxon>
        <taxon>Sordariomycetes</taxon>
        <taxon>Xylariomycetidae</taxon>
        <taxon>Amphisphaeriales</taxon>
        <taxon>Apiosporaceae</taxon>
        <taxon>Apiospora</taxon>
    </lineage>
</organism>
<evidence type="ECO:0000256" key="1">
    <source>
        <dbReference type="SAM" id="MobiDB-lite"/>
    </source>
</evidence>
<dbReference type="PANTHER" id="PTHR38795:SF1">
    <property type="entry name" value="DUF6604 DOMAIN-CONTAINING PROTEIN"/>
    <property type="match status" value="1"/>
</dbReference>
<feature type="domain" description="DUF6604" evidence="2">
    <location>
        <begin position="9"/>
        <end position="300"/>
    </location>
</feature>
<dbReference type="Pfam" id="PF20253">
    <property type="entry name" value="DUF6604"/>
    <property type="match status" value="1"/>
</dbReference>
<name>A0ABR1T086_9PEZI</name>
<dbReference type="InterPro" id="IPR046539">
    <property type="entry name" value="DUF6604"/>
</dbReference>
<dbReference type="EMBL" id="JAQQWK010000006">
    <property type="protein sequence ID" value="KAK8039990.1"/>
    <property type="molecule type" value="Genomic_DNA"/>
</dbReference>
<feature type="region of interest" description="Disordered" evidence="1">
    <location>
        <begin position="166"/>
        <end position="226"/>
    </location>
</feature>
<sequence>MAPHNLYTLYKRDTRHLLYWLINASNNIIASLDNGSAGMELNTTVQTTVAGILAMARLVGEHLELSDIPDIIFYLFQAVIRARTVTHETFSQSENDSPGTNAEIEKSNAAHKHFIDVLSQALEALGGTEKAAGQKEPTEANQQEVQGDLDELLHFANKFSALTIDGGLHDSSNDSRPEDARQRTPRKQKKISKGRKRNKGKGKMGKSQKRGQKKGQQKKTAATSSSGQVDLEDCRIIEDDGGCNADYRMASLAVVQEWVDHRAVSQCHWCYVAFDGFNSAVAAGITKAATQMLQRSELALAIEFPHHDDYFTIVDTLTQGDLKGSFIRMTVAMPDQNGRTTVRTVGVDVKEQLMMPAYEDLLDFLRDFQKSHSGKPTKPMLAQIKDWNPYYNLQKATPAQRVEWRRSYTINWLYELVNVFTAPTTPGNEAQSKRYTSHDIDWNSKDYEKHYQGVFGLNEFACAIMSLAMQKQGTDIRRKIMPNLVFQLQCMVDAFTATRGWVNSFIDGQRVRSPPLSFSPRRDIVTFLGSEHASSNNGWLHAVRTLKQVSMEDNIFDDESIHHLHSLKFLELVQNDFIQRLGGSRHIDGMTSGHSSHFAKFGANGLWEFSPVLCGSALLETLEISHSLSIGLWDEMLEPALLMHLQNMLLQTGYIEEPVDIYSRLPGLFYPEMFKDDKPPLSDFSRAMLDHIDARYGQAPKRQRPKRQATAKSAAEVYRLLRSDNYQRRKPGTMLSMWRRANWNPDRIPDEEVVFSLLFGVRIAQTKHIVDPLSGEMRLQETPLVSMVLKHHPRALEQLLLEGSKSIRAVLSDPADPVPEDLPLKSARTTSPSGVDIDSRKLLSLVKWDLHADILDSQALSGLNVLRLAVHFILTFKEIENTLRKMRNPSYLQVYESGYTWSRPKPVVLTCVALAGHDQECLRTMAKILGKPQDGVEDYKYWDKAGGPSKPNIDVSMCVVS</sequence>